<dbReference type="EMBL" id="BPLR01011260">
    <property type="protein sequence ID" value="GIY45332.1"/>
    <property type="molecule type" value="Genomic_DNA"/>
</dbReference>
<dbReference type="AlphaFoldDB" id="A0AAV4TK70"/>
<sequence length="106" mass="12181">MRLHDVCSDGIYSCPGNGEGLSLLHQNIPEVGRLVRRSSRDFSHLSYVPFKNRELKKGFTYGNFFPFRVLCAFISMLLLCPTEFRGEKILFCLKCDFYCLQTTAES</sequence>
<organism evidence="1 2">
    <name type="scientific">Caerostris extrusa</name>
    <name type="common">Bark spider</name>
    <name type="synonym">Caerostris bankana</name>
    <dbReference type="NCBI Taxonomy" id="172846"/>
    <lineage>
        <taxon>Eukaryota</taxon>
        <taxon>Metazoa</taxon>
        <taxon>Ecdysozoa</taxon>
        <taxon>Arthropoda</taxon>
        <taxon>Chelicerata</taxon>
        <taxon>Arachnida</taxon>
        <taxon>Araneae</taxon>
        <taxon>Araneomorphae</taxon>
        <taxon>Entelegynae</taxon>
        <taxon>Araneoidea</taxon>
        <taxon>Araneidae</taxon>
        <taxon>Caerostris</taxon>
    </lineage>
</organism>
<proteinExistence type="predicted"/>
<accession>A0AAV4TK70</accession>
<evidence type="ECO:0000313" key="1">
    <source>
        <dbReference type="EMBL" id="GIY45332.1"/>
    </source>
</evidence>
<keyword evidence="2" id="KW-1185">Reference proteome</keyword>
<protein>
    <submittedName>
        <fullName evidence="1">Uncharacterized protein</fullName>
    </submittedName>
</protein>
<comment type="caution">
    <text evidence="1">The sequence shown here is derived from an EMBL/GenBank/DDBJ whole genome shotgun (WGS) entry which is preliminary data.</text>
</comment>
<name>A0AAV4TK70_CAEEX</name>
<dbReference type="Proteomes" id="UP001054945">
    <property type="component" value="Unassembled WGS sequence"/>
</dbReference>
<reference evidence="1 2" key="1">
    <citation type="submission" date="2021-06" db="EMBL/GenBank/DDBJ databases">
        <title>Caerostris extrusa draft genome.</title>
        <authorList>
            <person name="Kono N."/>
            <person name="Arakawa K."/>
        </authorList>
    </citation>
    <scope>NUCLEOTIDE SEQUENCE [LARGE SCALE GENOMIC DNA]</scope>
</reference>
<evidence type="ECO:0000313" key="2">
    <source>
        <dbReference type="Proteomes" id="UP001054945"/>
    </source>
</evidence>
<gene>
    <name evidence="1" type="ORF">CEXT_751871</name>
</gene>